<dbReference type="EMBL" id="ACKS01000010">
    <property type="protein sequence ID" value="EFA45424.1"/>
    <property type="molecule type" value="Genomic_DNA"/>
</dbReference>
<dbReference type="HOGENOM" id="CLU_047370_0_0_10"/>
<name>D1PT77_9BACT</name>
<dbReference type="AlphaFoldDB" id="D1PT77"/>
<comment type="caution">
    <text evidence="3">The sequence shown here is derived from an EMBL/GenBank/DDBJ whole genome shotgun (WGS) entry which is preliminary data.</text>
</comment>
<evidence type="ECO:0008006" key="5">
    <source>
        <dbReference type="Google" id="ProtNLM"/>
    </source>
</evidence>
<dbReference type="SUPFAM" id="SSF52540">
    <property type="entry name" value="P-loop containing nucleoside triphosphate hydrolases"/>
    <property type="match status" value="1"/>
</dbReference>
<feature type="domain" description="DUF4143" evidence="2">
    <location>
        <begin position="221"/>
        <end position="382"/>
    </location>
</feature>
<protein>
    <recommendedName>
        <fullName evidence="5">ATPase</fullName>
    </recommendedName>
</protein>
<evidence type="ECO:0000313" key="4">
    <source>
        <dbReference type="Proteomes" id="UP000003160"/>
    </source>
</evidence>
<proteinExistence type="predicted"/>
<accession>D1PT77</accession>
<organism evidence="3 4">
    <name type="scientific">Hallella bergensis DSM 17361</name>
    <dbReference type="NCBI Taxonomy" id="585502"/>
    <lineage>
        <taxon>Bacteria</taxon>
        <taxon>Pseudomonadati</taxon>
        <taxon>Bacteroidota</taxon>
        <taxon>Bacteroidia</taxon>
        <taxon>Bacteroidales</taxon>
        <taxon>Prevotellaceae</taxon>
        <taxon>Hallella</taxon>
    </lineage>
</organism>
<feature type="domain" description="AAA" evidence="1">
    <location>
        <begin position="17"/>
        <end position="152"/>
    </location>
</feature>
<dbReference type="PANTHER" id="PTHR33295:SF7">
    <property type="entry name" value="ATPASE"/>
    <property type="match status" value="1"/>
</dbReference>
<sequence length="437" mass="50561">MKRKVFEQLRAWRENRNRKPLILLGARQVGKTWLMREFGKECYDTVAYINCDAEPLAKELFTDDYNIERLLFAVQAITGVKPEVGKTLIIFDEIQEAPRGLHSLKYFQEEAPEYHVMAAGSLLGITLHQGDSFPVGKVDMLNVYPMDYEEFLEANGEAGLSHMLRQRHWKMIDAFGPKFIEQLRYYYFVGGMPEVVSHFVHNHDLAEVRQLQQNILEAYRNDISKHSSKTESIRIGQVLESLPSQMAKENKKFIYGVIKQGARAKDYELAIQWLIDAGIIHKVSRVKEIQVPIKFYEDLNAFKLYLLDCGLFACMVDAPARQMIVGDNVFKEFKGSFTEQYVLQQLVSMNITPYYWSNDTSPAEIDFVVQLNDRVIPIEVKAEKNVRARSMKTYIDRHPEANLKGLRLSMKGYMDQGWMENVPLYSVLGLKYNDNIL</sequence>
<evidence type="ECO:0000259" key="1">
    <source>
        <dbReference type="Pfam" id="PF13173"/>
    </source>
</evidence>
<evidence type="ECO:0000313" key="3">
    <source>
        <dbReference type="EMBL" id="EFA45424.1"/>
    </source>
</evidence>
<dbReference type="PANTHER" id="PTHR33295">
    <property type="entry name" value="ATPASE"/>
    <property type="match status" value="1"/>
</dbReference>
<reference evidence="3 4" key="1">
    <citation type="submission" date="2009-10" db="EMBL/GenBank/DDBJ databases">
        <authorList>
            <person name="Qin X."/>
            <person name="Bachman B."/>
            <person name="Battles P."/>
            <person name="Bell A."/>
            <person name="Bess C."/>
            <person name="Bickham C."/>
            <person name="Chaboub L."/>
            <person name="Chen D."/>
            <person name="Coyle M."/>
            <person name="Deiros D.R."/>
            <person name="Dinh H."/>
            <person name="Forbes L."/>
            <person name="Fowler G."/>
            <person name="Francisco L."/>
            <person name="Fu Q."/>
            <person name="Gubbala S."/>
            <person name="Hale W."/>
            <person name="Han Y."/>
            <person name="Hemphill L."/>
            <person name="Highlander S.K."/>
            <person name="Hirani K."/>
            <person name="Hogues M."/>
            <person name="Jackson L."/>
            <person name="Jakkamsetti A."/>
            <person name="Javaid M."/>
            <person name="Jiang H."/>
            <person name="Korchina V."/>
            <person name="Kovar C."/>
            <person name="Lara F."/>
            <person name="Lee S."/>
            <person name="Mata R."/>
            <person name="Mathew T."/>
            <person name="Moen C."/>
            <person name="Morales K."/>
            <person name="Munidasa M."/>
            <person name="Nazareth L."/>
            <person name="Ngo R."/>
            <person name="Nguyen L."/>
            <person name="Okwuonu G."/>
            <person name="Ongeri F."/>
            <person name="Patil S."/>
            <person name="Petrosino J."/>
            <person name="Pham C."/>
            <person name="Pham P."/>
            <person name="Pu L.-L."/>
            <person name="Puazo M."/>
            <person name="Raj R."/>
            <person name="Reid J."/>
            <person name="Rouhana J."/>
            <person name="Saada N."/>
            <person name="Shang Y."/>
            <person name="Simmons D."/>
            <person name="Thornton R."/>
            <person name="Warren J."/>
            <person name="Weissenberger G."/>
            <person name="Zhang J."/>
            <person name="Zhang L."/>
            <person name="Zhou C."/>
            <person name="Zhu D."/>
            <person name="Muzny D."/>
            <person name="Worley K."/>
            <person name="Gibbs R."/>
        </authorList>
    </citation>
    <scope>NUCLEOTIDE SEQUENCE [LARGE SCALE GENOMIC DNA]</scope>
    <source>
        <strain evidence="3 4">DSM 17361</strain>
    </source>
</reference>
<dbReference type="InterPro" id="IPR041682">
    <property type="entry name" value="AAA_14"/>
</dbReference>
<dbReference type="Pfam" id="PF13173">
    <property type="entry name" value="AAA_14"/>
    <property type="match status" value="1"/>
</dbReference>
<dbReference type="Gene3D" id="3.40.50.300">
    <property type="entry name" value="P-loop containing nucleotide triphosphate hydrolases"/>
    <property type="match status" value="1"/>
</dbReference>
<dbReference type="CDD" id="cd00009">
    <property type="entry name" value="AAA"/>
    <property type="match status" value="1"/>
</dbReference>
<dbReference type="Pfam" id="PF13635">
    <property type="entry name" value="DUF4143"/>
    <property type="match status" value="1"/>
</dbReference>
<gene>
    <name evidence="3" type="ORF">HMPREF0645_0162</name>
</gene>
<dbReference type="Proteomes" id="UP000003160">
    <property type="component" value="Unassembled WGS sequence"/>
</dbReference>
<dbReference type="InterPro" id="IPR027417">
    <property type="entry name" value="P-loop_NTPase"/>
</dbReference>
<dbReference type="OrthoDB" id="9801840at2"/>
<evidence type="ECO:0000259" key="2">
    <source>
        <dbReference type="Pfam" id="PF13635"/>
    </source>
</evidence>
<keyword evidence="4" id="KW-1185">Reference proteome</keyword>
<dbReference type="RefSeq" id="WP_007175366.1">
    <property type="nucleotide sequence ID" value="NZ_GG704784.1"/>
</dbReference>
<dbReference type="InterPro" id="IPR025420">
    <property type="entry name" value="DUF4143"/>
</dbReference>
<dbReference type="eggNOG" id="COG1373">
    <property type="taxonomic scope" value="Bacteria"/>
</dbReference>